<keyword evidence="3" id="KW-0175">Coiled coil</keyword>
<dbReference type="InterPro" id="IPR040026">
    <property type="entry name" value="FliD"/>
</dbReference>
<keyword evidence="8" id="KW-0966">Cell projection</keyword>
<keyword evidence="4 5" id="KW-0975">Bacterial flagellum</keyword>
<comment type="function">
    <text evidence="5">Required for morphogenesis and for the elongation of the flagellar filament by facilitating polymerization of the flagellin monomers at the tip of growing filament. Forms a capping structure, which prevents flagellin subunits (transported through the central channel of the flagellum) from leaking out without polymerization at the distal end.</text>
</comment>
<evidence type="ECO:0000259" key="6">
    <source>
        <dbReference type="Pfam" id="PF02465"/>
    </source>
</evidence>
<evidence type="ECO:0000256" key="3">
    <source>
        <dbReference type="ARBA" id="ARBA00023054"/>
    </source>
</evidence>
<comment type="similarity">
    <text evidence="1 5">Belongs to the FliD family.</text>
</comment>
<evidence type="ECO:0000256" key="4">
    <source>
        <dbReference type="ARBA" id="ARBA00023143"/>
    </source>
</evidence>
<dbReference type="RefSeq" id="WP_031383197.1">
    <property type="nucleotide sequence ID" value="NZ_BAABKI010000018.1"/>
</dbReference>
<feature type="domain" description="Flagellar hook-associated protein 2 C-terminal" evidence="7">
    <location>
        <begin position="224"/>
        <end position="448"/>
    </location>
</feature>
<reference evidence="9" key="1">
    <citation type="journal article" date="2019" name="Int. J. Syst. Evol. Microbiol.">
        <title>The Global Catalogue of Microorganisms (GCM) 10K type strain sequencing project: providing services to taxonomists for standard genome sequencing and annotation.</title>
        <authorList>
            <consortium name="The Broad Institute Genomics Platform"/>
            <consortium name="The Broad Institute Genome Sequencing Center for Infectious Disease"/>
            <person name="Wu L."/>
            <person name="Ma J."/>
        </authorList>
    </citation>
    <scope>NUCLEOTIDE SEQUENCE [LARGE SCALE GENOMIC DNA]</scope>
    <source>
        <strain evidence="9">JCM 18472</strain>
    </source>
</reference>
<sequence length="466" mass="48222">MASISSLGIGSGLDLNGLLDQLEAGERQKLSPITTQQSSYKTKISAFGQLESALDKLQQAVGKLTKTDGFQAVSSSVTGEGVTAGAQTSAVPGSYQVSVSQLAQAHSVASGQMSDTTSALGATGFTITQTSGKGTTTSIDLALTGDESLEDLRDKINAQDGDVGASIINDGSGYRLVLNAKDTGAASEMTVAMSGADAATNAKFTFDPNAAAGDIDNMSQTVTAQDAALKVNGVAITSASNEVEEAIQGVTLNISSLVDESSPATVKVARDEAGIKKGVQSFVDAYNSLQKSIGSLSSYDSDSGTAGTLLGDGTLRSVESQLRRVMSGAEEGAFSMLSDIGVELTLEGTLKVDDEKLSGAISDNLSGLQQFFMGSGGAGEGLAGKLDGALGTMLDDKGLIDSATTGYEDRIDALKERYTRTEESINNTVERYRQQFAQMDSLVSQMNSTMSYLSQQFDAMKAQTSQ</sequence>
<evidence type="ECO:0000256" key="2">
    <source>
        <dbReference type="ARBA" id="ARBA00011255"/>
    </source>
</evidence>
<dbReference type="PANTHER" id="PTHR30288:SF0">
    <property type="entry name" value="FLAGELLAR HOOK-ASSOCIATED PROTEIN 2"/>
    <property type="match status" value="1"/>
</dbReference>
<dbReference type="InterPro" id="IPR010810">
    <property type="entry name" value="Flagellin_hook_IN_motif"/>
</dbReference>
<evidence type="ECO:0000256" key="5">
    <source>
        <dbReference type="RuleBase" id="RU362066"/>
    </source>
</evidence>
<comment type="subcellular location">
    <subcellularLocation>
        <location evidence="5">Secreted</location>
    </subcellularLocation>
    <subcellularLocation>
        <location evidence="5">Bacterial flagellum</location>
    </subcellularLocation>
</comment>
<dbReference type="Proteomes" id="UP001500074">
    <property type="component" value="Unassembled WGS sequence"/>
</dbReference>
<accession>A0ABP9RDJ5</accession>
<evidence type="ECO:0000259" key="7">
    <source>
        <dbReference type="Pfam" id="PF07195"/>
    </source>
</evidence>
<dbReference type="InterPro" id="IPR010809">
    <property type="entry name" value="FliD_C"/>
</dbReference>
<protein>
    <recommendedName>
        <fullName evidence="5">Flagellar hook-associated protein 2</fullName>
        <shortName evidence="5">HAP2</shortName>
    </recommendedName>
    <alternativeName>
        <fullName evidence="5">Flagellar cap protein</fullName>
    </alternativeName>
</protein>
<dbReference type="PANTHER" id="PTHR30288">
    <property type="entry name" value="FLAGELLAR CAP/ASSEMBLY PROTEIN FLID"/>
    <property type="match status" value="1"/>
</dbReference>
<keyword evidence="9" id="KW-1185">Reference proteome</keyword>
<feature type="domain" description="Flagellar hook-associated protein 2 N-terminal" evidence="6">
    <location>
        <begin position="11"/>
        <end position="106"/>
    </location>
</feature>
<organism evidence="8 9">
    <name type="scientific">Modicisalibacter zincidurans</name>
    <dbReference type="NCBI Taxonomy" id="1178777"/>
    <lineage>
        <taxon>Bacteria</taxon>
        <taxon>Pseudomonadati</taxon>
        <taxon>Pseudomonadota</taxon>
        <taxon>Gammaproteobacteria</taxon>
        <taxon>Oceanospirillales</taxon>
        <taxon>Halomonadaceae</taxon>
        <taxon>Modicisalibacter</taxon>
    </lineage>
</organism>
<dbReference type="Pfam" id="PF07195">
    <property type="entry name" value="FliD_C"/>
    <property type="match status" value="1"/>
</dbReference>
<evidence type="ECO:0000256" key="1">
    <source>
        <dbReference type="ARBA" id="ARBA00009764"/>
    </source>
</evidence>
<dbReference type="InterPro" id="IPR003481">
    <property type="entry name" value="FliD_N"/>
</dbReference>
<name>A0ABP9RDJ5_9GAMM</name>
<dbReference type="EMBL" id="BAABKI010000018">
    <property type="protein sequence ID" value="GAA5175154.1"/>
    <property type="molecule type" value="Genomic_DNA"/>
</dbReference>
<evidence type="ECO:0000313" key="9">
    <source>
        <dbReference type="Proteomes" id="UP001500074"/>
    </source>
</evidence>
<evidence type="ECO:0000313" key="8">
    <source>
        <dbReference type="EMBL" id="GAA5175154.1"/>
    </source>
</evidence>
<comment type="subunit">
    <text evidence="2 5">Homopentamer.</text>
</comment>
<proteinExistence type="inferred from homology"/>
<gene>
    <name evidence="8" type="primary">fliD</name>
    <name evidence="8" type="ORF">GCM10023342_17820</name>
</gene>
<dbReference type="NCBIfam" id="NF005955">
    <property type="entry name" value="PRK08032.1"/>
    <property type="match status" value="1"/>
</dbReference>
<keyword evidence="8" id="KW-0969">Cilium</keyword>
<keyword evidence="8" id="KW-0282">Flagellum</keyword>
<dbReference type="Pfam" id="PF07196">
    <property type="entry name" value="Flagellin_IN"/>
    <property type="match status" value="1"/>
</dbReference>
<comment type="caution">
    <text evidence="8">The sequence shown here is derived from an EMBL/GenBank/DDBJ whole genome shotgun (WGS) entry which is preliminary data.</text>
</comment>
<dbReference type="Pfam" id="PF02465">
    <property type="entry name" value="FliD_N"/>
    <property type="match status" value="1"/>
</dbReference>
<keyword evidence="5" id="KW-0964">Secreted</keyword>